<keyword evidence="12" id="KW-1185">Reference proteome</keyword>
<keyword evidence="5" id="KW-0997">Cell inner membrane</keyword>
<evidence type="ECO:0000256" key="6">
    <source>
        <dbReference type="ARBA" id="ARBA00022692"/>
    </source>
</evidence>
<comment type="similarity">
    <text evidence="2">Belongs to the binding-protein-dependent transport system permease family. HisMQ subfamily.</text>
</comment>
<evidence type="ECO:0000313" key="12">
    <source>
        <dbReference type="Proteomes" id="UP000036449"/>
    </source>
</evidence>
<comment type="subcellular location">
    <subcellularLocation>
        <location evidence="1">Cell inner membrane</location>
        <topology evidence="1">Multi-pass membrane protein</topology>
    </subcellularLocation>
    <subcellularLocation>
        <location evidence="9">Cell membrane</location>
        <topology evidence="9">Multi-pass membrane protein</topology>
    </subcellularLocation>
</comment>
<evidence type="ECO:0000256" key="7">
    <source>
        <dbReference type="ARBA" id="ARBA00022989"/>
    </source>
</evidence>
<dbReference type="Proteomes" id="UP000036449">
    <property type="component" value="Unassembled WGS sequence"/>
</dbReference>
<dbReference type="EMBL" id="LABZ01000080">
    <property type="protein sequence ID" value="KMO41519.1"/>
    <property type="molecule type" value="Genomic_DNA"/>
</dbReference>
<dbReference type="InterPro" id="IPR035906">
    <property type="entry name" value="MetI-like_sf"/>
</dbReference>
<name>A0A0J6T6D4_9HYPH</name>
<dbReference type="RefSeq" id="WP_048451239.1">
    <property type="nucleotide sequence ID" value="NZ_JBNNPJ010000015.1"/>
</dbReference>
<dbReference type="Gene3D" id="1.10.3720.10">
    <property type="entry name" value="MetI-like"/>
    <property type="match status" value="1"/>
</dbReference>
<sequence length="234" mass="23736">MSAFTLLGFGPGGWGGALLLAAGTTLGLALCGFLVGAVLGGLAAGAKLSGLLPLRLVADGYTTLLRGVPDLLVIYLLYFGGSAALGTIAGLFGVAGFVGLPAFGVGVAALGIISGAYQAEVFRGAYLALDRGQIEAARAVGMHRGLILRRVVAPLVARTALPGLGNVWQILLKDSALVSVTGLIELLRQAQVGAGSTRQPFTFYLAAGALYLAITSLSTWGFSRAEAHARRGAP</sequence>
<evidence type="ECO:0000313" key="11">
    <source>
        <dbReference type="EMBL" id="KMO41519.1"/>
    </source>
</evidence>
<evidence type="ECO:0000256" key="4">
    <source>
        <dbReference type="ARBA" id="ARBA00022475"/>
    </source>
</evidence>
<gene>
    <name evidence="11" type="ORF">VQ03_12665</name>
</gene>
<dbReference type="PROSITE" id="PS50928">
    <property type="entry name" value="ABC_TM1"/>
    <property type="match status" value="1"/>
</dbReference>
<dbReference type="InterPro" id="IPR010065">
    <property type="entry name" value="AA_ABC_transptr_permease_3TM"/>
</dbReference>
<dbReference type="PATRIC" id="fig|1187852.3.peg.6527"/>
<dbReference type="PANTHER" id="PTHR30133">
    <property type="entry name" value="CATIONIC AMINO ACID TRANSPORTER, MEMBRANE COMPONENT"/>
    <property type="match status" value="1"/>
</dbReference>
<dbReference type="SUPFAM" id="SSF161098">
    <property type="entry name" value="MetI-like"/>
    <property type="match status" value="1"/>
</dbReference>
<reference evidence="11 12" key="1">
    <citation type="submission" date="2015-03" db="EMBL/GenBank/DDBJ databases">
        <title>Genome sequencing of Methylobacterium tarhaniae DSM 25844.</title>
        <authorList>
            <person name="Chaudhry V."/>
            <person name="Patil P.B."/>
        </authorList>
    </citation>
    <scope>NUCLEOTIDE SEQUENCE [LARGE SCALE GENOMIC DNA]</scope>
    <source>
        <strain evidence="11 12">DSM 25844</strain>
    </source>
</reference>
<dbReference type="InterPro" id="IPR000515">
    <property type="entry name" value="MetI-like"/>
</dbReference>
<keyword evidence="8 9" id="KW-0472">Membrane</keyword>
<keyword evidence="4" id="KW-1003">Cell membrane</keyword>
<evidence type="ECO:0000256" key="9">
    <source>
        <dbReference type="RuleBase" id="RU363032"/>
    </source>
</evidence>
<dbReference type="CDD" id="cd06261">
    <property type="entry name" value="TM_PBP2"/>
    <property type="match status" value="1"/>
</dbReference>
<dbReference type="Pfam" id="PF00528">
    <property type="entry name" value="BPD_transp_1"/>
    <property type="match status" value="1"/>
</dbReference>
<evidence type="ECO:0000256" key="2">
    <source>
        <dbReference type="ARBA" id="ARBA00010072"/>
    </source>
</evidence>
<evidence type="ECO:0000256" key="8">
    <source>
        <dbReference type="ARBA" id="ARBA00023136"/>
    </source>
</evidence>
<dbReference type="PANTHER" id="PTHR30133:SF2">
    <property type="entry name" value="ARGININE ABC TRANSPORTER PERMEASE PROTEIN ARTQ"/>
    <property type="match status" value="1"/>
</dbReference>
<feature type="transmembrane region" description="Helical" evidence="9">
    <location>
        <begin position="201"/>
        <end position="222"/>
    </location>
</feature>
<dbReference type="AlphaFoldDB" id="A0A0J6T6D4"/>
<comment type="caution">
    <text evidence="11">The sequence shown here is derived from an EMBL/GenBank/DDBJ whole genome shotgun (WGS) entry which is preliminary data.</text>
</comment>
<keyword evidence="7 9" id="KW-1133">Transmembrane helix</keyword>
<dbReference type="GO" id="GO:0043190">
    <property type="term" value="C:ATP-binding cassette (ABC) transporter complex"/>
    <property type="evidence" value="ECO:0007669"/>
    <property type="project" value="InterPro"/>
</dbReference>
<organism evidence="11 12">
    <name type="scientific">Methylobacterium tarhaniae</name>
    <dbReference type="NCBI Taxonomy" id="1187852"/>
    <lineage>
        <taxon>Bacteria</taxon>
        <taxon>Pseudomonadati</taxon>
        <taxon>Pseudomonadota</taxon>
        <taxon>Alphaproteobacteria</taxon>
        <taxon>Hyphomicrobiales</taxon>
        <taxon>Methylobacteriaceae</taxon>
        <taxon>Methylobacterium</taxon>
    </lineage>
</organism>
<keyword evidence="6 9" id="KW-0812">Transmembrane</keyword>
<evidence type="ECO:0000256" key="1">
    <source>
        <dbReference type="ARBA" id="ARBA00004429"/>
    </source>
</evidence>
<evidence type="ECO:0000256" key="5">
    <source>
        <dbReference type="ARBA" id="ARBA00022519"/>
    </source>
</evidence>
<dbReference type="OrthoDB" id="9815029at2"/>
<accession>A0A0J6T6D4</accession>
<proteinExistence type="inferred from homology"/>
<feature type="transmembrane region" description="Helical" evidence="9">
    <location>
        <begin position="20"/>
        <end position="44"/>
    </location>
</feature>
<dbReference type="GO" id="GO:0022857">
    <property type="term" value="F:transmembrane transporter activity"/>
    <property type="evidence" value="ECO:0007669"/>
    <property type="project" value="InterPro"/>
</dbReference>
<evidence type="ECO:0000256" key="3">
    <source>
        <dbReference type="ARBA" id="ARBA00022448"/>
    </source>
</evidence>
<keyword evidence="3 9" id="KW-0813">Transport</keyword>
<dbReference type="InterPro" id="IPR051613">
    <property type="entry name" value="ABC_transp_permease_HisMQ"/>
</dbReference>
<feature type="domain" description="ABC transmembrane type-1" evidence="10">
    <location>
        <begin position="22"/>
        <end position="222"/>
    </location>
</feature>
<dbReference type="NCBIfam" id="TIGR01726">
    <property type="entry name" value="HEQRo_perm_3TM"/>
    <property type="match status" value="1"/>
</dbReference>
<protein>
    <submittedName>
        <fullName evidence="11">ABC transporter permease</fullName>
    </submittedName>
</protein>
<feature type="transmembrane region" description="Helical" evidence="9">
    <location>
        <begin position="84"/>
        <end position="113"/>
    </location>
</feature>
<evidence type="ECO:0000259" key="10">
    <source>
        <dbReference type="PROSITE" id="PS50928"/>
    </source>
</evidence>